<organism evidence="2 3">
    <name type="scientific">Prunus dulcis</name>
    <name type="common">Almond</name>
    <name type="synonym">Amygdalus dulcis</name>
    <dbReference type="NCBI Taxonomy" id="3755"/>
    <lineage>
        <taxon>Eukaryota</taxon>
        <taxon>Viridiplantae</taxon>
        <taxon>Streptophyta</taxon>
        <taxon>Embryophyta</taxon>
        <taxon>Tracheophyta</taxon>
        <taxon>Spermatophyta</taxon>
        <taxon>Magnoliopsida</taxon>
        <taxon>eudicotyledons</taxon>
        <taxon>Gunneridae</taxon>
        <taxon>Pentapetalae</taxon>
        <taxon>rosids</taxon>
        <taxon>fabids</taxon>
        <taxon>Rosales</taxon>
        <taxon>Rosaceae</taxon>
        <taxon>Amygdaloideae</taxon>
        <taxon>Amygdaleae</taxon>
        <taxon>Prunus</taxon>
    </lineage>
</organism>
<comment type="caution">
    <text evidence="2">The sequence shown here is derived from an EMBL/GenBank/DDBJ whole genome shotgun (WGS) entry which is preliminary data.</text>
</comment>
<name>A0AAD4YTX2_PRUDU</name>
<gene>
    <name evidence="2" type="ORF">L3X38_030351</name>
</gene>
<sequence>MAFELSYPLFFLLLLLQLPFSTTAKAHKNISLGSSLTALNKDSFWTSPTEEFAFGFQEIGKHSFLLAIWLTKYLKELLSGQPMAII</sequence>
<feature type="chain" id="PRO_5042196501" evidence="1">
    <location>
        <begin position="25"/>
        <end position="86"/>
    </location>
</feature>
<dbReference type="Proteomes" id="UP001054821">
    <property type="component" value="Chromosome 6"/>
</dbReference>
<evidence type="ECO:0000256" key="1">
    <source>
        <dbReference type="SAM" id="SignalP"/>
    </source>
</evidence>
<dbReference type="EMBL" id="JAJFAZ020000006">
    <property type="protein sequence ID" value="KAI5321280.1"/>
    <property type="molecule type" value="Genomic_DNA"/>
</dbReference>
<protein>
    <submittedName>
        <fullName evidence="2">Uncharacterized protein</fullName>
    </submittedName>
</protein>
<proteinExistence type="predicted"/>
<reference evidence="2 3" key="1">
    <citation type="journal article" date="2022" name="G3 (Bethesda)">
        <title>Whole-genome sequence and methylome profiling of the almond [Prunus dulcis (Mill.) D.A. Webb] cultivar 'Nonpareil'.</title>
        <authorList>
            <person name="D'Amico-Willman K.M."/>
            <person name="Ouma W.Z."/>
            <person name="Meulia T."/>
            <person name="Sideli G.M."/>
            <person name="Gradziel T.M."/>
            <person name="Fresnedo-Ramirez J."/>
        </authorList>
    </citation>
    <scope>NUCLEOTIDE SEQUENCE [LARGE SCALE GENOMIC DNA]</scope>
    <source>
        <strain evidence="2">Clone GOH B32 T37-40</strain>
    </source>
</reference>
<dbReference type="AlphaFoldDB" id="A0AAD4YTX2"/>
<evidence type="ECO:0000313" key="3">
    <source>
        <dbReference type="Proteomes" id="UP001054821"/>
    </source>
</evidence>
<accession>A0AAD4YTX2</accession>
<keyword evidence="1" id="KW-0732">Signal</keyword>
<feature type="signal peptide" evidence="1">
    <location>
        <begin position="1"/>
        <end position="24"/>
    </location>
</feature>
<evidence type="ECO:0000313" key="2">
    <source>
        <dbReference type="EMBL" id="KAI5321280.1"/>
    </source>
</evidence>
<keyword evidence="3" id="KW-1185">Reference proteome</keyword>